<dbReference type="SMART" id="SM00710">
    <property type="entry name" value="PbH1"/>
    <property type="match status" value="4"/>
</dbReference>
<dbReference type="InterPro" id="IPR006626">
    <property type="entry name" value="PbH1"/>
</dbReference>
<protein>
    <recommendedName>
        <fullName evidence="3">Right handed beta helix domain-containing protein</fullName>
    </recommendedName>
</protein>
<feature type="domain" description="Right handed beta helix" evidence="3">
    <location>
        <begin position="139"/>
        <end position="280"/>
    </location>
</feature>
<organism evidence="4 5">
    <name type="scientific">Protaetiibacter larvae</name>
    <dbReference type="NCBI Taxonomy" id="2592654"/>
    <lineage>
        <taxon>Bacteria</taxon>
        <taxon>Bacillati</taxon>
        <taxon>Actinomycetota</taxon>
        <taxon>Actinomycetes</taxon>
        <taxon>Micrococcales</taxon>
        <taxon>Microbacteriaceae</taxon>
        <taxon>Protaetiibacter</taxon>
    </lineage>
</organism>
<gene>
    <name evidence="4" type="ORF">FLP23_09665</name>
</gene>
<sequence>MSMRQWRGRARRTLIGAAVAAMVAAGLALPATAAVAAGAVRTVAPTGSGSACSTAAPCDLVTAVRASGPGDVVELRTGSYGEYTLSGAGGTAAAPLTVRAAAGAQPRIVRITSSVPSVVWTGLTITGTFYLNAPAAGSTLTGMRFDGGGLFLRSSRATVTANTFGGGSSIDGIQVGRASDVLIEGNTITGYNQSIANGYHADCLQIFDSSRVTVRGNRLANCYNAGIILSPGDGTGITDVLIESNFIQGCVVRTAACEGGSAVDLRPPKLSGLVVRGNTILDGSTRLIPSPGLVFDRNIVGYLSDCTAPITNTVVLSWNAAMCAQPAALGTNGNRYGTVDFVDRDGGELHLVDPTQARIAGLGGLATAPEDIDGQLADSRLAGADSVPGAVLGPVPAPVPPGGGSGNGSGGGGSSGGAPTVALPAATGAQAAMPGIDGYFAAKGVTSASSFTISIDGKVKVRGIRETSGWSVAWALSGVAPGSYPSAAVVTTASGSTVSLPVVLKVVAAPAAVRATTRR</sequence>
<feature type="compositionally biased region" description="Gly residues" evidence="1">
    <location>
        <begin position="402"/>
        <end position="416"/>
    </location>
</feature>
<dbReference type="EMBL" id="CP043504">
    <property type="protein sequence ID" value="QEO10249.1"/>
    <property type="molecule type" value="Genomic_DNA"/>
</dbReference>
<evidence type="ECO:0000256" key="2">
    <source>
        <dbReference type="SAM" id="SignalP"/>
    </source>
</evidence>
<dbReference type="Proteomes" id="UP000322159">
    <property type="component" value="Chromosome"/>
</dbReference>
<dbReference type="PROSITE" id="PS51318">
    <property type="entry name" value="TAT"/>
    <property type="match status" value="1"/>
</dbReference>
<evidence type="ECO:0000313" key="4">
    <source>
        <dbReference type="EMBL" id="QEO10249.1"/>
    </source>
</evidence>
<name>A0A5C1YAK9_9MICO</name>
<dbReference type="OrthoDB" id="5107959at2"/>
<dbReference type="AlphaFoldDB" id="A0A5C1YAK9"/>
<keyword evidence="5" id="KW-1185">Reference proteome</keyword>
<dbReference type="InterPro" id="IPR011050">
    <property type="entry name" value="Pectin_lyase_fold/virulence"/>
</dbReference>
<dbReference type="SUPFAM" id="SSF51126">
    <property type="entry name" value="Pectin lyase-like"/>
    <property type="match status" value="1"/>
</dbReference>
<dbReference type="InterPro" id="IPR012334">
    <property type="entry name" value="Pectin_lyas_fold"/>
</dbReference>
<dbReference type="KEGG" id="lyk:FLP23_09665"/>
<accession>A0A5C1YAK9</accession>
<dbReference type="InterPro" id="IPR039448">
    <property type="entry name" value="Beta_helix"/>
</dbReference>
<dbReference type="Gene3D" id="2.160.20.10">
    <property type="entry name" value="Single-stranded right-handed beta-helix, Pectin lyase-like"/>
    <property type="match status" value="1"/>
</dbReference>
<evidence type="ECO:0000313" key="5">
    <source>
        <dbReference type="Proteomes" id="UP000322159"/>
    </source>
</evidence>
<proteinExistence type="predicted"/>
<reference evidence="4 5" key="1">
    <citation type="submission" date="2019-09" db="EMBL/GenBank/DDBJ databases">
        <title>Genome sequencing of strain KACC 19322.</title>
        <authorList>
            <person name="Heo J."/>
            <person name="Kim S.-J."/>
            <person name="Kim J.-S."/>
            <person name="Hong S.-B."/>
            <person name="Kwon S.-W."/>
        </authorList>
    </citation>
    <scope>NUCLEOTIDE SEQUENCE [LARGE SCALE GENOMIC DNA]</scope>
    <source>
        <strain evidence="4 5">KACC 19322</strain>
    </source>
</reference>
<evidence type="ECO:0000259" key="3">
    <source>
        <dbReference type="Pfam" id="PF13229"/>
    </source>
</evidence>
<keyword evidence="2" id="KW-0732">Signal</keyword>
<dbReference type="Pfam" id="PF13229">
    <property type="entry name" value="Beta_helix"/>
    <property type="match status" value="1"/>
</dbReference>
<feature type="region of interest" description="Disordered" evidence="1">
    <location>
        <begin position="391"/>
        <end position="419"/>
    </location>
</feature>
<dbReference type="InterPro" id="IPR006311">
    <property type="entry name" value="TAT_signal"/>
</dbReference>
<evidence type="ECO:0000256" key="1">
    <source>
        <dbReference type="SAM" id="MobiDB-lite"/>
    </source>
</evidence>
<feature type="chain" id="PRO_5038643702" description="Right handed beta helix domain-containing protein" evidence="2">
    <location>
        <begin position="34"/>
        <end position="519"/>
    </location>
</feature>
<feature type="signal peptide" evidence="2">
    <location>
        <begin position="1"/>
        <end position="33"/>
    </location>
</feature>